<proteinExistence type="predicted"/>
<gene>
    <name evidence="2" type="ORF">IO89_07595</name>
</gene>
<dbReference type="SUPFAM" id="SSF58113">
    <property type="entry name" value="Apolipoprotein A-I"/>
    <property type="match status" value="1"/>
</dbReference>
<dbReference type="Gene3D" id="1.20.120.20">
    <property type="entry name" value="Apolipoprotein"/>
    <property type="match status" value="1"/>
</dbReference>
<feature type="coiled-coil region" evidence="1">
    <location>
        <begin position="52"/>
        <end position="83"/>
    </location>
</feature>
<dbReference type="AlphaFoldDB" id="A0A085BH98"/>
<sequence>MGNKTNGLLALLGVGALAWWKYKKSSPEDQQKVKDTINNAKDNLTKFGNDLKDKATQTAEQLKDKANDTADQFKNKAEEVKTDVQNAAQ</sequence>
<comment type="caution">
    <text evidence="2">The sequence shown here is derived from an EMBL/GenBank/DDBJ whole genome shotgun (WGS) entry which is preliminary data.</text>
</comment>
<protein>
    <recommendedName>
        <fullName evidence="4">YtxH domain-containing protein</fullName>
    </recommendedName>
</protein>
<name>A0A085BH98_9FLAO</name>
<keyword evidence="1" id="KW-0175">Coiled coil</keyword>
<dbReference type="OrthoDB" id="1273650at2"/>
<keyword evidence="3" id="KW-1185">Reference proteome</keyword>
<accession>A0A085BH98</accession>
<evidence type="ECO:0000313" key="3">
    <source>
        <dbReference type="Proteomes" id="UP000028623"/>
    </source>
</evidence>
<dbReference type="Proteomes" id="UP000028623">
    <property type="component" value="Unassembled WGS sequence"/>
</dbReference>
<dbReference type="EMBL" id="JPLY01000003">
    <property type="protein sequence ID" value="KFC21843.1"/>
    <property type="molecule type" value="Genomic_DNA"/>
</dbReference>
<dbReference type="RefSeq" id="WP_034975055.1">
    <property type="nucleotide sequence ID" value="NZ_FOFI01000003.1"/>
</dbReference>
<evidence type="ECO:0000313" key="2">
    <source>
        <dbReference type="EMBL" id="KFC21843.1"/>
    </source>
</evidence>
<organism evidence="2 3">
    <name type="scientific">Epilithonimonas lactis</name>
    <dbReference type="NCBI Taxonomy" id="421072"/>
    <lineage>
        <taxon>Bacteria</taxon>
        <taxon>Pseudomonadati</taxon>
        <taxon>Bacteroidota</taxon>
        <taxon>Flavobacteriia</taxon>
        <taxon>Flavobacteriales</taxon>
        <taxon>Weeksellaceae</taxon>
        <taxon>Chryseobacterium group</taxon>
        <taxon>Epilithonimonas</taxon>
    </lineage>
</organism>
<evidence type="ECO:0000256" key="1">
    <source>
        <dbReference type="SAM" id="Coils"/>
    </source>
</evidence>
<dbReference type="eggNOG" id="ENOG5033HUU">
    <property type="taxonomic scope" value="Bacteria"/>
</dbReference>
<reference evidence="2 3" key="1">
    <citation type="submission" date="2014-07" db="EMBL/GenBank/DDBJ databases">
        <title>Epilithonimonas lactis LMG 22401 Genome.</title>
        <authorList>
            <person name="Pipes S.E."/>
            <person name="Stropko S.J."/>
        </authorList>
    </citation>
    <scope>NUCLEOTIDE SEQUENCE [LARGE SCALE GENOMIC DNA]</scope>
    <source>
        <strain evidence="2 3">LMG 24401</strain>
    </source>
</reference>
<evidence type="ECO:0008006" key="4">
    <source>
        <dbReference type="Google" id="ProtNLM"/>
    </source>
</evidence>